<dbReference type="OrthoDB" id="9514740at2759"/>
<name>A0A8T0QCR5_PANVG</name>
<dbReference type="EMBL" id="CM029049">
    <property type="protein sequence ID" value="KAG2570372.1"/>
    <property type="molecule type" value="Genomic_DNA"/>
</dbReference>
<feature type="compositionally biased region" description="Low complexity" evidence="2">
    <location>
        <begin position="1"/>
        <end position="19"/>
    </location>
</feature>
<evidence type="ECO:0000256" key="1">
    <source>
        <dbReference type="PROSITE-ProRule" id="PRU00042"/>
    </source>
</evidence>
<proteinExistence type="predicted"/>
<keyword evidence="1" id="KW-0862">Zinc</keyword>
<evidence type="ECO:0000313" key="4">
    <source>
        <dbReference type="EMBL" id="KAG2570372.1"/>
    </source>
</evidence>
<feature type="compositionally biased region" description="Polar residues" evidence="2">
    <location>
        <begin position="86"/>
        <end position="98"/>
    </location>
</feature>
<evidence type="ECO:0000259" key="3">
    <source>
        <dbReference type="PROSITE" id="PS50157"/>
    </source>
</evidence>
<dbReference type="GO" id="GO:0008270">
    <property type="term" value="F:zinc ion binding"/>
    <property type="evidence" value="ECO:0007669"/>
    <property type="project" value="UniProtKB-KW"/>
</dbReference>
<sequence>MALATLLPSSSASTASKAAAGDHSDSRRHDHDHGSKRKKKPPPSPQPSLSSAPRTPPGARSQRGMAVAASSKKSPKVAAAAKNRPPQYQQHRAQSTKKQAAAAAASSSSSSSSWEQVKSLLSCRSATAAARVHDPAAPSALARLRGSGAGACGASLCAMRDVVDAASSAASSAAASASADRDTAPLNRRRAHRAGSSSSSSAAGGGGGGSSHHSSLRGLSGCYECRAINVEPMSRRYPRPRELCACPQCGEVFTKADSLEHHQAIRHAVSELGPEDSGRNIVEIIFKSSWQKRDRPICHIDRILKVHNAPRTVARFEAYRDAVRSRCRAAAARAAADGNELLRFHSAPLACALGLSGTTSLCAAADSSSRSNATDTASSSSAAGAGPSFAAACCGVCTAIRHGFAPWVGAHPLGVRTTASSGRAHDCGAASSSSVQADSGCCRAMLVCRVIAGRVRRDGDAACTSAAGEEGPFDSVAGEDAASSSVYGNLEELFVANPRAILPCFVVIYRVLES</sequence>
<feature type="compositionally biased region" description="Low complexity" evidence="2">
    <location>
        <begin position="100"/>
        <end position="113"/>
    </location>
</feature>
<protein>
    <recommendedName>
        <fullName evidence="3">C2H2-type domain-containing protein</fullName>
    </recommendedName>
</protein>
<feature type="domain" description="C2H2-type" evidence="3">
    <location>
        <begin position="244"/>
        <end position="272"/>
    </location>
</feature>
<dbReference type="PROSITE" id="PS00028">
    <property type="entry name" value="ZINC_FINGER_C2H2_1"/>
    <property type="match status" value="1"/>
</dbReference>
<dbReference type="Gene3D" id="3.90.228.10">
    <property type="match status" value="1"/>
</dbReference>
<dbReference type="AlphaFoldDB" id="A0A8T0QCR5"/>
<dbReference type="PANTHER" id="PTHR31681:SF12">
    <property type="entry name" value="C2H2-LIKE ZINC FINGER PROTEIN"/>
    <property type="match status" value="1"/>
</dbReference>
<keyword evidence="1" id="KW-0863">Zinc-finger</keyword>
<dbReference type="PANTHER" id="PTHR31681">
    <property type="entry name" value="C2H2-LIKE ZINC FINGER PROTEIN"/>
    <property type="match status" value="1"/>
</dbReference>
<organism evidence="4 5">
    <name type="scientific">Panicum virgatum</name>
    <name type="common">Blackwell switchgrass</name>
    <dbReference type="NCBI Taxonomy" id="38727"/>
    <lineage>
        <taxon>Eukaryota</taxon>
        <taxon>Viridiplantae</taxon>
        <taxon>Streptophyta</taxon>
        <taxon>Embryophyta</taxon>
        <taxon>Tracheophyta</taxon>
        <taxon>Spermatophyta</taxon>
        <taxon>Magnoliopsida</taxon>
        <taxon>Liliopsida</taxon>
        <taxon>Poales</taxon>
        <taxon>Poaceae</taxon>
        <taxon>PACMAD clade</taxon>
        <taxon>Panicoideae</taxon>
        <taxon>Panicodae</taxon>
        <taxon>Paniceae</taxon>
        <taxon>Panicinae</taxon>
        <taxon>Panicum</taxon>
        <taxon>Panicum sect. Hiantes</taxon>
    </lineage>
</organism>
<reference evidence="4" key="1">
    <citation type="submission" date="2020-05" db="EMBL/GenBank/DDBJ databases">
        <title>WGS assembly of Panicum virgatum.</title>
        <authorList>
            <person name="Lovell J.T."/>
            <person name="Jenkins J."/>
            <person name="Shu S."/>
            <person name="Juenger T.E."/>
            <person name="Schmutz J."/>
        </authorList>
    </citation>
    <scope>NUCLEOTIDE SEQUENCE</scope>
    <source>
        <strain evidence="4">AP13</strain>
    </source>
</reference>
<feature type="compositionally biased region" description="Basic and acidic residues" evidence="2">
    <location>
        <begin position="20"/>
        <end position="33"/>
    </location>
</feature>
<accession>A0A8T0QCR5</accession>
<feature type="region of interest" description="Disordered" evidence="2">
    <location>
        <begin position="172"/>
        <end position="212"/>
    </location>
</feature>
<feature type="compositionally biased region" description="Low complexity" evidence="2">
    <location>
        <begin position="66"/>
        <end position="82"/>
    </location>
</feature>
<keyword evidence="1" id="KW-0479">Metal-binding</keyword>
<keyword evidence="5" id="KW-1185">Reference proteome</keyword>
<feature type="region of interest" description="Disordered" evidence="2">
    <location>
        <begin position="1"/>
        <end position="115"/>
    </location>
</feature>
<evidence type="ECO:0000313" key="5">
    <source>
        <dbReference type="Proteomes" id="UP000823388"/>
    </source>
</evidence>
<dbReference type="SUPFAM" id="SSF56399">
    <property type="entry name" value="ADP-ribosylation"/>
    <property type="match status" value="1"/>
</dbReference>
<evidence type="ECO:0000256" key="2">
    <source>
        <dbReference type="SAM" id="MobiDB-lite"/>
    </source>
</evidence>
<dbReference type="PROSITE" id="PS50157">
    <property type="entry name" value="ZINC_FINGER_C2H2_2"/>
    <property type="match status" value="1"/>
</dbReference>
<dbReference type="InterPro" id="IPR013087">
    <property type="entry name" value="Znf_C2H2_type"/>
</dbReference>
<gene>
    <name evidence="4" type="ORF">PVAP13_7KG073600</name>
</gene>
<dbReference type="Proteomes" id="UP000823388">
    <property type="component" value="Chromosome 7K"/>
</dbReference>
<comment type="caution">
    <text evidence="4">The sequence shown here is derived from an EMBL/GenBank/DDBJ whole genome shotgun (WGS) entry which is preliminary data.</text>
</comment>